<feature type="active site" evidence="1">
    <location>
        <position position="18"/>
    </location>
</feature>
<comment type="similarity">
    <text evidence="2">Belongs to the acylphosphatase family.</text>
</comment>
<feature type="active site" evidence="1">
    <location>
        <position position="36"/>
    </location>
</feature>
<feature type="domain" description="Acylphosphatase-like" evidence="3">
    <location>
        <begin position="3"/>
        <end position="109"/>
    </location>
</feature>
<evidence type="ECO:0000256" key="2">
    <source>
        <dbReference type="RuleBase" id="RU004168"/>
    </source>
</evidence>
<dbReference type="GO" id="GO:0003998">
    <property type="term" value="F:acylphosphatase activity"/>
    <property type="evidence" value="ECO:0007669"/>
    <property type="project" value="UniProtKB-EC"/>
</dbReference>
<dbReference type="Gene3D" id="3.30.70.100">
    <property type="match status" value="1"/>
</dbReference>
<accession>A0A6G0XS12</accession>
<dbReference type="AlphaFoldDB" id="A0A6G0XS12"/>
<gene>
    <name evidence="4" type="ORF">Ae201684_001833</name>
</gene>
<dbReference type="Pfam" id="PF00708">
    <property type="entry name" value="Acylphosphatase"/>
    <property type="match status" value="1"/>
</dbReference>
<comment type="catalytic activity">
    <reaction evidence="1">
        <text>an acyl phosphate + H2O = a carboxylate + phosphate + H(+)</text>
        <dbReference type="Rhea" id="RHEA:14965"/>
        <dbReference type="ChEBI" id="CHEBI:15377"/>
        <dbReference type="ChEBI" id="CHEBI:15378"/>
        <dbReference type="ChEBI" id="CHEBI:29067"/>
        <dbReference type="ChEBI" id="CHEBI:43474"/>
        <dbReference type="ChEBI" id="CHEBI:59918"/>
        <dbReference type="EC" id="3.6.1.7"/>
    </reaction>
</comment>
<dbReference type="SUPFAM" id="SSF54975">
    <property type="entry name" value="Acylphosphatase/BLUF domain-like"/>
    <property type="match status" value="1"/>
</dbReference>
<dbReference type="VEuPathDB" id="FungiDB:AeMF1_012768"/>
<keyword evidence="5" id="KW-1185">Reference proteome</keyword>
<dbReference type="PROSITE" id="PS51160">
    <property type="entry name" value="ACYLPHOSPHATASE_3"/>
    <property type="match status" value="1"/>
</dbReference>
<evidence type="ECO:0000256" key="1">
    <source>
        <dbReference type="PROSITE-ProRule" id="PRU00520"/>
    </source>
</evidence>
<reference evidence="4 5" key="1">
    <citation type="submission" date="2019-07" db="EMBL/GenBank/DDBJ databases">
        <title>Genomics analysis of Aphanomyces spp. identifies a new class of oomycete effector associated with host adaptation.</title>
        <authorList>
            <person name="Gaulin E."/>
        </authorList>
    </citation>
    <scope>NUCLEOTIDE SEQUENCE [LARGE SCALE GENOMIC DNA]</scope>
    <source>
        <strain evidence="4 5">ATCC 201684</strain>
    </source>
</reference>
<name>A0A6G0XS12_9STRA</name>
<dbReference type="InterPro" id="IPR001792">
    <property type="entry name" value="Acylphosphatase-like_dom"/>
</dbReference>
<proteinExistence type="inferred from homology"/>
<dbReference type="InterPro" id="IPR036046">
    <property type="entry name" value="Acylphosphatase-like_dom_sf"/>
</dbReference>
<comment type="caution">
    <text evidence="4">The sequence shown here is derived from an EMBL/GenBank/DDBJ whole genome shotgun (WGS) entry which is preliminary data.</text>
</comment>
<sequence length="176" mass="19368">MPQVFVRVQGNVQKVMFRQTLIRAMIKRGIVGGASNNRQQKDVVDITFEGEENAIGQLVQALKTTKPLNSWGAQVEKLEIRDAGISVEDHQVTTENVDNRSWNPNVVVYLYDSTSVEFDNCCVGRLAPSSTTERSTLGKCRTAQGSMELRCDRENGMDGSAVDPALSLSLQLFGGM</sequence>
<keyword evidence="1" id="KW-0378">Hydrolase</keyword>
<evidence type="ECO:0000313" key="4">
    <source>
        <dbReference type="EMBL" id="KAF0743357.1"/>
    </source>
</evidence>
<dbReference type="EMBL" id="VJMJ01000017">
    <property type="protein sequence ID" value="KAF0743357.1"/>
    <property type="molecule type" value="Genomic_DNA"/>
</dbReference>
<organism evidence="4 5">
    <name type="scientific">Aphanomyces euteiches</name>
    <dbReference type="NCBI Taxonomy" id="100861"/>
    <lineage>
        <taxon>Eukaryota</taxon>
        <taxon>Sar</taxon>
        <taxon>Stramenopiles</taxon>
        <taxon>Oomycota</taxon>
        <taxon>Saprolegniomycetes</taxon>
        <taxon>Saprolegniales</taxon>
        <taxon>Verrucalvaceae</taxon>
        <taxon>Aphanomyces</taxon>
    </lineage>
</organism>
<dbReference type="Proteomes" id="UP000481153">
    <property type="component" value="Unassembled WGS sequence"/>
</dbReference>
<dbReference type="EC" id="3.6.1.7" evidence="1"/>
<protein>
    <recommendedName>
        <fullName evidence="1">acylphosphatase</fullName>
        <ecNumber evidence="1">3.6.1.7</ecNumber>
    </recommendedName>
</protein>
<evidence type="ECO:0000313" key="5">
    <source>
        <dbReference type="Proteomes" id="UP000481153"/>
    </source>
</evidence>
<evidence type="ECO:0000259" key="3">
    <source>
        <dbReference type="PROSITE" id="PS51160"/>
    </source>
</evidence>